<evidence type="ECO:0000313" key="2">
    <source>
        <dbReference type="Proteomes" id="UP001364617"/>
    </source>
</evidence>
<keyword evidence="2" id="KW-1185">Reference proteome</keyword>
<dbReference type="AlphaFoldDB" id="A0AAN9C462"/>
<dbReference type="Proteomes" id="UP001364617">
    <property type="component" value="Unassembled WGS sequence"/>
</dbReference>
<protein>
    <submittedName>
        <fullName evidence="1">Uncharacterized protein</fullName>
    </submittedName>
</protein>
<comment type="caution">
    <text evidence="1">The sequence shown here is derived from an EMBL/GenBank/DDBJ whole genome shotgun (WGS) entry which is preliminary data.</text>
</comment>
<name>A0AAN9C462_9TELE</name>
<proteinExistence type="predicted"/>
<reference evidence="1 2" key="1">
    <citation type="submission" date="2024-02" db="EMBL/GenBank/DDBJ databases">
        <title>Chromosome-level genome assembly of the Eurasian Minnow (Phoxinus phoxinus).</title>
        <authorList>
            <person name="Oriowo T.O."/>
            <person name="Martin S."/>
            <person name="Stange M."/>
            <person name="Chrysostomakis Y."/>
            <person name="Brown T."/>
            <person name="Winkler S."/>
            <person name="Kukowka S."/>
            <person name="Myers E.W."/>
            <person name="Bohne A."/>
        </authorList>
    </citation>
    <scope>NUCLEOTIDE SEQUENCE [LARGE SCALE GENOMIC DNA]</scope>
    <source>
        <strain evidence="1">ZFMK-TIS-60720</strain>
        <tissue evidence="1">Whole Organism</tissue>
    </source>
</reference>
<sequence>MEENQLIFFQELLPSAERTALLYHLSYLCLAKFPKLERVLRECAVETQNLFASSEALLQKCVDTSNQMVSTLFPRLKLAVENNENIQATSSLEKAREWIAEMVNRVEEMVGRYEKHNRSVSSCTSDVILEKTEAEKKIAQTTKEIEALEKVREQNIFHTHLSFFAALIFLSQSLEHDMQVRRKLANKKTERGSIPETVHLSDVQKYLYQIQQTLLKHNMFWKSVLVFLESLKSETFSNEHFIEENELKEIVLMHIDLAQENWKAFGESCLTAKRAFSLQNKDAYNFLEFNPSSLSPEEWKRQYDIVIADLTRINTAIGAH</sequence>
<dbReference type="EMBL" id="JAYKXH010000025">
    <property type="protein sequence ID" value="KAK7121209.1"/>
    <property type="molecule type" value="Genomic_DNA"/>
</dbReference>
<evidence type="ECO:0000313" key="1">
    <source>
        <dbReference type="EMBL" id="KAK7121209.1"/>
    </source>
</evidence>
<gene>
    <name evidence="1" type="ORF">R3I93_022337</name>
</gene>
<accession>A0AAN9C462</accession>
<organism evidence="1 2">
    <name type="scientific">Phoxinus phoxinus</name>
    <name type="common">Eurasian minnow</name>
    <dbReference type="NCBI Taxonomy" id="58324"/>
    <lineage>
        <taxon>Eukaryota</taxon>
        <taxon>Metazoa</taxon>
        <taxon>Chordata</taxon>
        <taxon>Craniata</taxon>
        <taxon>Vertebrata</taxon>
        <taxon>Euteleostomi</taxon>
        <taxon>Actinopterygii</taxon>
        <taxon>Neopterygii</taxon>
        <taxon>Teleostei</taxon>
        <taxon>Ostariophysi</taxon>
        <taxon>Cypriniformes</taxon>
        <taxon>Leuciscidae</taxon>
        <taxon>Phoxininae</taxon>
        <taxon>Phoxinus</taxon>
    </lineage>
</organism>